<keyword evidence="2" id="KW-1185">Reference proteome</keyword>
<dbReference type="EMBL" id="BLXT01003145">
    <property type="protein sequence ID" value="GFO00754.1"/>
    <property type="molecule type" value="Genomic_DNA"/>
</dbReference>
<evidence type="ECO:0000313" key="2">
    <source>
        <dbReference type="Proteomes" id="UP000735302"/>
    </source>
</evidence>
<dbReference type="Proteomes" id="UP000735302">
    <property type="component" value="Unassembled WGS sequence"/>
</dbReference>
<reference evidence="1 2" key="1">
    <citation type="journal article" date="2021" name="Elife">
        <title>Chloroplast acquisition without the gene transfer in kleptoplastic sea slugs, Plakobranchus ocellatus.</title>
        <authorList>
            <person name="Maeda T."/>
            <person name="Takahashi S."/>
            <person name="Yoshida T."/>
            <person name="Shimamura S."/>
            <person name="Takaki Y."/>
            <person name="Nagai Y."/>
            <person name="Toyoda A."/>
            <person name="Suzuki Y."/>
            <person name="Arimoto A."/>
            <person name="Ishii H."/>
            <person name="Satoh N."/>
            <person name="Nishiyama T."/>
            <person name="Hasebe M."/>
            <person name="Maruyama T."/>
            <person name="Minagawa J."/>
            <person name="Obokata J."/>
            <person name="Shigenobu S."/>
        </authorList>
    </citation>
    <scope>NUCLEOTIDE SEQUENCE [LARGE SCALE GENOMIC DNA]</scope>
</reference>
<proteinExistence type="predicted"/>
<accession>A0AAV3ZZI3</accession>
<protein>
    <submittedName>
        <fullName evidence="1">Uncharacterized protein</fullName>
    </submittedName>
</protein>
<comment type="caution">
    <text evidence="1">The sequence shown here is derived from an EMBL/GenBank/DDBJ whole genome shotgun (WGS) entry which is preliminary data.</text>
</comment>
<sequence length="103" mass="11486">MFGLKSFYGFQPQLPYGLAETHRYSKLCNEEWLVLVGTLDRSCCWLHGLLDSLRNGYQPNNGFDITCITLPHLIHTQQVSYTCPCCGHNVGTYSSALGAGRTV</sequence>
<name>A0AAV3ZZI3_9GAST</name>
<gene>
    <name evidence="1" type="ORF">PoB_002725900</name>
</gene>
<dbReference type="AlphaFoldDB" id="A0AAV3ZZI3"/>
<organism evidence="1 2">
    <name type="scientific">Plakobranchus ocellatus</name>
    <dbReference type="NCBI Taxonomy" id="259542"/>
    <lineage>
        <taxon>Eukaryota</taxon>
        <taxon>Metazoa</taxon>
        <taxon>Spiralia</taxon>
        <taxon>Lophotrochozoa</taxon>
        <taxon>Mollusca</taxon>
        <taxon>Gastropoda</taxon>
        <taxon>Heterobranchia</taxon>
        <taxon>Euthyneura</taxon>
        <taxon>Panpulmonata</taxon>
        <taxon>Sacoglossa</taxon>
        <taxon>Placobranchoidea</taxon>
        <taxon>Plakobranchidae</taxon>
        <taxon>Plakobranchus</taxon>
    </lineage>
</organism>
<evidence type="ECO:0000313" key="1">
    <source>
        <dbReference type="EMBL" id="GFO00754.1"/>
    </source>
</evidence>